<dbReference type="InterPro" id="IPR017467">
    <property type="entry name" value="CHP03016_PEP-CTERM"/>
</dbReference>
<dbReference type="Proteomes" id="UP000249633">
    <property type="component" value="Unassembled WGS sequence"/>
</dbReference>
<protein>
    <submittedName>
        <fullName evidence="2">TIGR03016 family PEP-CTERM system-associated outer membrane protein</fullName>
    </submittedName>
</protein>
<name>A0A2W5FAL2_9BURK</name>
<comment type="caution">
    <text evidence="2">The sequence shown here is derived from an EMBL/GenBank/DDBJ whole genome shotgun (WGS) entry which is preliminary data.</text>
</comment>
<accession>A0A2W5FAL2</accession>
<feature type="region of interest" description="Disordered" evidence="1">
    <location>
        <begin position="210"/>
        <end position="231"/>
    </location>
</feature>
<dbReference type="NCBIfam" id="TIGR03016">
    <property type="entry name" value="pepcterm_hypo_1"/>
    <property type="match status" value="1"/>
</dbReference>
<reference evidence="2 3" key="1">
    <citation type="submission" date="2017-08" db="EMBL/GenBank/DDBJ databases">
        <title>Infants hospitalized years apart are colonized by the same room-sourced microbial strains.</title>
        <authorList>
            <person name="Brooks B."/>
            <person name="Olm M.R."/>
            <person name="Firek B.A."/>
            <person name="Baker R."/>
            <person name="Thomas B.C."/>
            <person name="Morowitz M.J."/>
            <person name="Banfield J.F."/>
        </authorList>
    </citation>
    <scope>NUCLEOTIDE SEQUENCE [LARGE SCALE GENOMIC DNA]</scope>
    <source>
        <strain evidence="2">S2_012_000_R2_81</strain>
    </source>
</reference>
<evidence type="ECO:0000313" key="3">
    <source>
        <dbReference type="Proteomes" id="UP000249633"/>
    </source>
</evidence>
<dbReference type="EMBL" id="QFOD01000017">
    <property type="protein sequence ID" value="PZP29706.1"/>
    <property type="molecule type" value="Genomic_DNA"/>
</dbReference>
<dbReference type="AlphaFoldDB" id="A0A2W5FAL2"/>
<evidence type="ECO:0000313" key="2">
    <source>
        <dbReference type="EMBL" id="PZP29706.1"/>
    </source>
</evidence>
<gene>
    <name evidence="2" type="ORF">DI603_16735</name>
</gene>
<feature type="compositionally biased region" description="Polar residues" evidence="1">
    <location>
        <begin position="210"/>
        <end position="220"/>
    </location>
</feature>
<evidence type="ECO:0000256" key="1">
    <source>
        <dbReference type="SAM" id="MobiDB-lite"/>
    </source>
</evidence>
<organism evidence="2 3">
    <name type="scientific">Roseateles depolymerans</name>
    <dbReference type="NCBI Taxonomy" id="76731"/>
    <lineage>
        <taxon>Bacteria</taxon>
        <taxon>Pseudomonadati</taxon>
        <taxon>Pseudomonadota</taxon>
        <taxon>Betaproteobacteria</taxon>
        <taxon>Burkholderiales</taxon>
        <taxon>Sphaerotilaceae</taxon>
        <taxon>Roseateles</taxon>
    </lineage>
</organism>
<proteinExistence type="predicted"/>
<sequence length="537" mass="56916">MPPVAMDTVTAMATGMNTAMAATMLTSRERLIQRGVGRGHELVAAGLLLISPLGWAQEAPAGPAQGSQLRARLNLSQTVTDNLELSSGNKDAALITVVSPGVTWSSRSGGLRGSVDYSLDGIAYTKTERGSRLQNALNANLSAELIDRRLFVDVRATVGQQSQSAFGPQTTTPELNAVNSREVGTLSTSPYLVGQLGGWASYELRGNFSRTETRGSSLGDNRSAGGSARLSSAGAGPLSAWLLLSTQRSASPEARSTQNDSLSVGLGYRPDTDVQLGVNLGRERNDYLTGAQAANGVTVGVSANWTPSPRTSLNGSWQRHDYGNSHSLGFEHRMARSVWRYSDSRSLNLGNVGTNGGVRTNYDQYYLLFASLEPDPVKRDALVRAYLQQLGISPDAPIANGFLSAGPTRLTSQQLAVTLQEQRGSLTALVGRTVTGRVGDNAGVGDLASSAQIEQRSYSLTAAYQLTPLTSLSLSAARQETDGDGAAQSTQLTSYSLNLSTRFGQRLSGQLGGRRSRSTGLQAYNENAVFANLTQQF</sequence>